<gene>
    <name evidence="14" type="ORF">NLI96_g7466</name>
</gene>
<dbReference type="Proteomes" id="UP001212997">
    <property type="component" value="Unassembled WGS sequence"/>
</dbReference>
<dbReference type="PANTHER" id="PTHR45949">
    <property type="entry name" value="SORTING NEXIN-4"/>
    <property type="match status" value="1"/>
</dbReference>
<accession>A0AAD5YH73</accession>
<keyword evidence="6" id="KW-0967">Endosome</keyword>
<dbReference type="SUPFAM" id="SSF64268">
    <property type="entry name" value="PX domain"/>
    <property type="match status" value="1"/>
</dbReference>
<evidence type="ECO:0000256" key="1">
    <source>
        <dbReference type="ARBA" id="ARBA00004481"/>
    </source>
</evidence>
<dbReference type="GO" id="GO:0010008">
    <property type="term" value="C:endosome membrane"/>
    <property type="evidence" value="ECO:0007669"/>
    <property type="project" value="UniProtKB-SubCell"/>
</dbReference>
<evidence type="ECO:0000256" key="9">
    <source>
        <dbReference type="ARBA" id="ARBA00023136"/>
    </source>
</evidence>
<dbReference type="GO" id="GO:0005769">
    <property type="term" value="C:early endosome"/>
    <property type="evidence" value="ECO:0007669"/>
    <property type="project" value="TreeGrafter"/>
</dbReference>
<evidence type="ECO:0000256" key="7">
    <source>
        <dbReference type="ARBA" id="ARBA00023006"/>
    </source>
</evidence>
<reference evidence="14" key="1">
    <citation type="submission" date="2022-07" db="EMBL/GenBank/DDBJ databases">
        <title>Genome Sequence of Physisporinus lineatus.</title>
        <authorList>
            <person name="Buettner E."/>
        </authorList>
    </citation>
    <scope>NUCLEOTIDE SEQUENCE</scope>
    <source>
        <strain evidence="14">VT162</strain>
    </source>
</reference>
<keyword evidence="9" id="KW-0472">Membrane</keyword>
<dbReference type="InterPro" id="IPR027267">
    <property type="entry name" value="AH/BAR_dom_sf"/>
</dbReference>
<dbReference type="InterPro" id="IPR001683">
    <property type="entry name" value="PX_dom"/>
</dbReference>
<dbReference type="GO" id="GO:0032456">
    <property type="term" value="P:endocytic recycling"/>
    <property type="evidence" value="ECO:0007669"/>
    <property type="project" value="TreeGrafter"/>
</dbReference>
<protein>
    <recommendedName>
        <fullName evidence="10">Sorting nexin-4</fullName>
    </recommendedName>
    <alternativeName>
        <fullName evidence="11">Autophagy-related protein 24</fullName>
    </alternativeName>
</protein>
<dbReference type="GO" id="GO:0000422">
    <property type="term" value="P:autophagy of mitochondrion"/>
    <property type="evidence" value="ECO:0007669"/>
    <property type="project" value="TreeGrafter"/>
</dbReference>
<dbReference type="InterPro" id="IPR036871">
    <property type="entry name" value="PX_dom_sf"/>
</dbReference>
<dbReference type="AlphaFoldDB" id="A0AAD5YH73"/>
<dbReference type="EMBL" id="JANAWD010000307">
    <property type="protein sequence ID" value="KAJ3481724.1"/>
    <property type="molecule type" value="Genomic_DNA"/>
</dbReference>
<dbReference type="SMART" id="SM00312">
    <property type="entry name" value="PX"/>
    <property type="match status" value="1"/>
</dbReference>
<dbReference type="FunFam" id="1.20.1270.60:FF:000042">
    <property type="entry name" value="Vacuolar targeting protein Atg24"/>
    <property type="match status" value="1"/>
</dbReference>
<keyword evidence="7" id="KW-0072">Autophagy</keyword>
<dbReference type="GO" id="GO:0061709">
    <property type="term" value="P:reticulophagy"/>
    <property type="evidence" value="ECO:0007669"/>
    <property type="project" value="TreeGrafter"/>
</dbReference>
<dbReference type="Pfam" id="PF00787">
    <property type="entry name" value="PX"/>
    <property type="match status" value="1"/>
</dbReference>
<dbReference type="CDD" id="cd07628">
    <property type="entry name" value="BAR_Atg24p"/>
    <property type="match status" value="1"/>
</dbReference>
<dbReference type="GO" id="GO:0034727">
    <property type="term" value="P:piecemeal microautophagy of the nucleus"/>
    <property type="evidence" value="ECO:0007669"/>
    <property type="project" value="TreeGrafter"/>
</dbReference>
<comment type="subcellular location">
    <subcellularLocation>
        <location evidence="2">Cytoplasm</location>
    </subcellularLocation>
    <subcellularLocation>
        <location evidence="1">Endosome membrane</location>
        <topology evidence="1">Peripheral membrane protein</topology>
    </subcellularLocation>
</comment>
<evidence type="ECO:0000256" key="11">
    <source>
        <dbReference type="ARBA" id="ARBA00041273"/>
    </source>
</evidence>
<dbReference type="Gene3D" id="3.30.1520.10">
    <property type="entry name" value="Phox-like domain"/>
    <property type="match status" value="1"/>
</dbReference>
<dbReference type="PANTHER" id="PTHR45949:SF2">
    <property type="entry name" value="SORTING NEXIN-4"/>
    <property type="match status" value="1"/>
</dbReference>
<dbReference type="PROSITE" id="PS50195">
    <property type="entry name" value="PX"/>
    <property type="match status" value="1"/>
</dbReference>
<evidence type="ECO:0000313" key="15">
    <source>
        <dbReference type="Proteomes" id="UP001212997"/>
    </source>
</evidence>
<keyword evidence="5" id="KW-0963">Cytoplasm</keyword>
<evidence type="ECO:0000256" key="4">
    <source>
        <dbReference type="ARBA" id="ARBA00022448"/>
    </source>
</evidence>
<dbReference type="GO" id="GO:0000407">
    <property type="term" value="C:phagophore assembly site"/>
    <property type="evidence" value="ECO:0007669"/>
    <property type="project" value="TreeGrafter"/>
</dbReference>
<organism evidence="14 15">
    <name type="scientific">Meripilus lineatus</name>
    <dbReference type="NCBI Taxonomy" id="2056292"/>
    <lineage>
        <taxon>Eukaryota</taxon>
        <taxon>Fungi</taxon>
        <taxon>Dikarya</taxon>
        <taxon>Basidiomycota</taxon>
        <taxon>Agaricomycotina</taxon>
        <taxon>Agaricomycetes</taxon>
        <taxon>Polyporales</taxon>
        <taxon>Meripilaceae</taxon>
        <taxon>Meripilus</taxon>
    </lineage>
</organism>
<sequence length="468" mass="53330">MFGDEDDVFDSVTWESPADPTYTSGPSPLSGPGFRLNTEENESEQGPHDPKWEGYLITSVKDPVKELAETKDAYVSYLVSAKTNLSIFSTPNPSSRRRFQDFVFLRNHLAKDFPACVVPPLPDKHRLEYVTGDRFSPEFMERRRLDLQRFLERLSRHPILQRSSLLRAFFESSEWHVTMHRHVAHPPGETPPGVIDSLSDTLLNAFSRVRKPDERFLAMREGVDKFEEGITRSERLWGRVRSRTNDGGLEHGEDLTGDYHDLAVAVQGLGFLESGITDPLNHFSNTLLEFSALLRHLTQTTTDPFLVHLHSLLTYSHANREVLKLRDQKQLDFEELSEYLSGVTSERDRLAAVISGHAGSTGLGLSAYFKDKVDALRGADDDRSRVERMRKLDTKIKELQDAVTTAHETSDAFSDETLKEQTIFQYAKEAEMKEMLGSLADGQIEFYKAAMEEWERIIPIIQRIRVDV</sequence>
<evidence type="ECO:0000256" key="12">
    <source>
        <dbReference type="SAM" id="MobiDB-lite"/>
    </source>
</evidence>
<keyword evidence="15" id="KW-1185">Reference proteome</keyword>
<evidence type="ECO:0000256" key="2">
    <source>
        <dbReference type="ARBA" id="ARBA00004496"/>
    </source>
</evidence>
<dbReference type="Gene3D" id="1.20.1270.60">
    <property type="entry name" value="Arfaptin homology (AH) domain/BAR domain"/>
    <property type="match status" value="1"/>
</dbReference>
<comment type="similarity">
    <text evidence="3">Belongs to the sorting nexin family.</text>
</comment>
<keyword evidence="4" id="KW-0813">Transport</keyword>
<evidence type="ECO:0000256" key="10">
    <source>
        <dbReference type="ARBA" id="ARBA00040748"/>
    </source>
</evidence>
<keyword evidence="8" id="KW-0446">Lipid-binding</keyword>
<feature type="domain" description="PX" evidence="13">
    <location>
        <begin position="55"/>
        <end position="177"/>
    </location>
</feature>
<evidence type="ECO:0000313" key="14">
    <source>
        <dbReference type="EMBL" id="KAJ3481724.1"/>
    </source>
</evidence>
<name>A0AAD5YH73_9APHY</name>
<dbReference type="SUPFAM" id="SSF103657">
    <property type="entry name" value="BAR/IMD domain-like"/>
    <property type="match status" value="1"/>
</dbReference>
<comment type="caution">
    <text evidence="14">The sequence shown here is derived from an EMBL/GenBank/DDBJ whole genome shotgun (WGS) entry which is preliminary data.</text>
</comment>
<evidence type="ECO:0000256" key="8">
    <source>
        <dbReference type="ARBA" id="ARBA00023121"/>
    </source>
</evidence>
<evidence type="ECO:0000259" key="13">
    <source>
        <dbReference type="PROSITE" id="PS50195"/>
    </source>
</evidence>
<evidence type="ECO:0000256" key="5">
    <source>
        <dbReference type="ARBA" id="ARBA00022490"/>
    </source>
</evidence>
<proteinExistence type="inferred from homology"/>
<evidence type="ECO:0000256" key="3">
    <source>
        <dbReference type="ARBA" id="ARBA00010883"/>
    </source>
</evidence>
<dbReference type="GO" id="GO:0035091">
    <property type="term" value="F:phosphatidylinositol binding"/>
    <property type="evidence" value="ECO:0007669"/>
    <property type="project" value="InterPro"/>
</dbReference>
<evidence type="ECO:0000256" key="6">
    <source>
        <dbReference type="ARBA" id="ARBA00022753"/>
    </source>
</evidence>
<dbReference type="GO" id="GO:0015031">
    <property type="term" value="P:protein transport"/>
    <property type="evidence" value="ECO:0007669"/>
    <property type="project" value="TreeGrafter"/>
</dbReference>
<dbReference type="CDD" id="cd06863">
    <property type="entry name" value="PX_Atg24p"/>
    <property type="match status" value="1"/>
</dbReference>
<feature type="region of interest" description="Disordered" evidence="12">
    <location>
        <begin position="1"/>
        <end position="53"/>
    </location>
</feature>